<keyword evidence="4" id="KW-1185">Reference proteome</keyword>
<gene>
    <name evidence="3" type="ORF">CALCODRAFT_498701</name>
</gene>
<organism evidence="3 4">
    <name type="scientific">Calocera cornea HHB12733</name>
    <dbReference type="NCBI Taxonomy" id="1353952"/>
    <lineage>
        <taxon>Eukaryota</taxon>
        <taxon>Fungi</taxon>
        <taxon>Dikarya</taxon>
        <taxon>Basidiomycota</taxon>
        <taxon>Agaricomycotina</taxon>
        <taxon>Dacrymycetes</taxon>
        <taxon>Dacrymycetales</taxon>
        <taxon>Dacrymycetaceae</taxon>
        <taxon>Calocera</taxon>
    </lineage>
</organism>
<evidence type="ECO:0000259" key="2">
    <source>
        <dbReference type="Pfam" id="PF07110"/>
    </source>
</evidence>
<dbReference type="AlphaFoldDB" id="A0A165EQX7"/>
<name>A0A165EQX7_9BASI</name>
<dbReference type="InParanoid" id="A0A165EQX7"/>
<feature type="domain" description="EthD" evidence="2">
    <location>
        <begin position="6"/>
        <end position="77"/>
    </location>
</feature>
<accession>A0A165EQX7</accession>
<comment type="similarity">
    <text evidence="1">Belongs to the tpcK family.</text>
</comment>
<evidence type="ECO:0000256" key="1">
    <source>
        <dbReference type="ARBA" id="ARBA00005986"/>
    </source>
</evidence>
<dbReference type="Proteomes" id="UP000076842">
    <property type="component" value="Unassembled WGS sequence"/>
</dbReference>
<dbReference type="STRING" id="1353952.A0A165EQX7"/>
<dbReference type="Pfam" id="PF07110">
    <property type="entry name" value="EthD"/>
    <property type="match status" value="1"/>
</dbReference>
<protein>
    <recommendedName>
        <fullName evidence="2">EthD domain-containing protein</fullName>
    </recommendedName>
</protein>
<proteinExistence type="inferred from homology"/>
<evidence type="ECO:0000313" key="4">
    <source>
        <dbReference type="Proteomes" id="UP000076842"/>
    </source>
</evidence>
<reference evidence="3 4" key="1">
    <citation type="journal article" date="2016" name="Mol. Biol. Evol.">
        <title>Comparative Genomics of Early-Diverging Mushroom-Forming Fungi Provides Insights into the Origins of Lignocellulose Decay Capabilities.</title>
        <authorList>
            <person name="Nagy L.G."/>
            <person name="Riley R."/>
            <person name="Tritt A."/>
            <person name="Adam C."/>
            <person name="Daum C."/>
            <person name="Floudas D."/>
            <person name="Sun H."/>
            <person name="Yadav J.S."/>
            <person name="Pangilinan J."/>
            <person name="Larsson K.H."/>
            <person name="Matsuura K."/>
            <person name="Barry K."/>
            <person name="Labutti K."/>
            <person name="Kuo R."/>
            <person name="Ohm R.A."/>
            <person name="Bhattacharya S.S."/>
            <person name="Shirouzu T."/>
            <person name="Yoshinaga Y."/>
            <person name="Martin F.M."/>
            <person name="Grigoriev I.V."/>
            <person name="Hibbett D.S."/>
        </authorList>
    </citation>
    <scope>NUCLEOTIDE SEQUENCE [LARGE SCALE GENOMIC DNA]</scope>
    <source>
        <strain evidence="3 4">HHB12733</strain>
    </source>
</reference>
<dbReference type="GO" id="GO:0016491">
    <property type="term" value="F:oxidoreductase activity"/>
    <property type="evidence" value="ECO:0007669"/>
    <property type="project" value="InterPro"/>
</dbReference>
<dbReference type="InterPro" id="IPR009799">
    <property type="entry name" value="EthD_dom"/>
</dbReference>
<sequence length="98" mass="10587">MSLDSELMKRHGAISYMHQYLSASSKAELSSALGGQTPQIPYDAVTTLMLPNLEVFQAFLADPENLGPLREDSKSYAQAGPGMVQIGWGEESVVVDGR</sequence>
<dbReference type="OrthoDB" id="3183782at2759"/>
<dbReference type="EMBL" id="KV423996">
    <property type="protein sequence ID" value="KZT55356.1"/>
    <property type="molecule type" value="Genomic_DNA"/>
</dbReference>
<evidence type="ECO:0000313" key="3">
    <source>
        <dbReference type="EMBL" id="KZT55356.1"/>
    </source>
</evidence>